<accession>A0AAD7IM20</accession>
<proteinExistence type="predicted"/>
<dbReference type="EMBL" id="JARJLG010000099">
    <property type="protein sequence ID" value="KAJ7746190.1"/>
    <property type="molecule type" value="Genomic_DNA"/>
</dbReference>
<dbReference type="AlphaFoldDB" id="A0AAD7IM20"/>
<reference evidence="1" key="1">
    <citation type="submission" date="2023-03" db="EMBL/GenBank/DDBJ databases">
        <title>Massive genome expansion in bonnet fungi (Mycena s.s.) driven by repeated elements and novel gene families across ecological guilds.</title>
        <authorList>
            <consortium name="Lawrence Berkeley National Laboratory"/>
            <person name="Harder C.B."/>
            <person name="Miyauchi S."/>
            <person name="Viragh M."/>
            <person name="Kuo A."/>
            <person name="Thoen E."/>
            <person name="Andreopoulos B."/>
            <person name="Lu D."/>
            <person name="Skrede I."/>
            <person name="Drula E."/>
            <person name="Henrissat B."/>
            <person name="Morin E."/>
            <person name="Kohler A."/>
            <person name="Barry K."/>
            <person name="LaButti K."/>
            <person name="Morin E."/>
            <person name="Salamov A."/>
            <person name="Lipzen A."/>
            <person name="Mereny Z."/>
            <person name="Hegedus B."/>
            <person name="Baldrian P."/>
            <person name="Stursova M."/>
            <person name="Weitz H."/>
            <person name="Taylor A."/>
            <person name="Grigoriev I.V."/>
            <person name="Nagy L.G."/>
            <person name="Martin F."/>
            <person name="Kauserud H."/>
        </authorList>
    </citation>
    <scope>NUCLEOTIDE SEQUENCE</scope>
    <source>
        <strain evidence="1">CBHHK188m</strain>
    </source>
</reference>
<evidence type="ECO:0000313" key="2">
    <source>
        <dbReference type="Proteomes" id="UP001215280"/>
    </source>
</evidence>
<comment type="caution">
    <text evidence="1">The sequence shown here is derived from an EMBL/GenBank/DDBJ whole genome shotgun (WGS) entry which is preliminary data.</text>
</comment>
<evidence type="ECO:0000313" key="1">
    <source>
        <dbReference type="EMBL" id="KAJ7746190.1"/>
    </source>
</evidence>
<keyword evidence="2" id="KW-1185">Reference proteome</keyword>
<gene>
    <name evidence="1" type="ORF">DFH07DRAFT_776488</name>
</gene>
<name>A0AAD7IM20_9AGAR</name>
<protein>
    <submittedName>
        <fullName evidence="1">Uncharacterized protein</fullName>
    </submittedName>
</protein>
<dbReference type="Proteomes" id="UP001215280">
    <property type="component" value="Unassembled WGS sequence"/>
</dbReference>
<sequence>MLSVVIIGKVWQPGQESVYESVGLGASVGWDAGGAHCLGILLKERAEGYQFASLAQSSTDQRHNPVWKQVLAEIEPKGDCEGQAKAAGNRAHRDGVFNRCPLSPKLVDGWQDLRMQAGVLGPDVEDDVVWISEKGVAAEEVQLATDFPETSLFAGGSWWRLQSAIQLRLRPPMGEAGSLRVQGRSCCGGGGDDDGGSDILSEIESEVKMGRRGGHRSKAVTLSSYIAYDNVEVGILLFRKFSESEWEPPSVWSQHCGVFTEDK</sequence>
<organism evidence="1 2">
    <name type="scientific">Mycena maculata</name>
    <dbReference type="NCBI Taxonomy" id="230809"/>
    <lineage>
        <taxon>Eukaryota</taxon>
        <taxon>Fungi</taxon>
        <taxon>Dikarya</taxon>
        <taxon>Basidiomycota</taxon>
        <taxon>Agaricomycotina</taxon>
        <taxon>Agaricomycetes</taxon>
        <taxon>Agaricomycetidae</taxon>
        <taxon>Agaricales</taxon>
        <taxon>Marasmiineae</taxon>
        <taxon>Mycenaceae</taxon>
        <taxon>Mycena</taxon>
    </lineage>
</organism>